<dbReference type="Proteomes" id="UP001153618">
    <property type="component" value="Unassembled WGS sequence"/>
</dbReference>
<accession>A0A9W4HCE9</accession>
<reference evidence="1" key="1">
    <citation type="submission" date="2021-07" db="EMBL/GenBank/DDBJ databases">
        <authorList>
            <person name="Branca A.L. A."/>
        </authorList>
    </citation>
    <scope>NUCLEOTIDE SEQUENCE</scope>
</reference>
<gene>
    <name evidence="1" type="ORF">POLS_LOCUS869</name>
</gene>
<keyword evidence="2" id="KW-1185">Reference proteome</keyword>
<dbReference type="AlphaFoldDB" id="A0A9W4HCE9"/>
<evidence type="ECO:0000313" key="1">
    <source>
        <dbReference type="EMBL" id="CAG7965192.1"/>
    </source>
</evidence>
<comment type="caution">
    <text evidence="1">The sequence shown here is derived from an EMBL/GenBank/DDBJ whole genome shotgun (WGS) entry which is preliminary data.</text>
</comment>
<organism evidence="1 2">
    <name type="scientific">Penicillium olsonii</name>
    <dbReference type="NCBI Taxonomy" id="99116"/>
    <lineage>
        <taxon>Eukaryota</taxon>
        <taxon>Fungi</taxon>
        <taxon>Dikarya</taxon>
        <taxon>Ascomycota</taxon>
        <taxon>Pezizomycotina</taxon>
        <taxon>Eurotiomycetes</taxon>
        <taxon>Eurotiomycetidae</taxon>
        <taxon>Eurotiales</taxon>
        <taxon>Aspergillaceae</taxon>
        <taxon>Penicillium</taxon>
    </lineage>
</organism>
<name>A0A9W4HCE9_PENOL</name>
<dbReference type="OrthoDB" id="4337159at2759"/>
<evidence type="ECO:0000313" key="2">
    <source>
        <dbReference type="Proteomes" id="UP001153618"/>
    </source>
</evidence>
<proteinExistence type="predicted"/>
<protein>
    <submittedName>
        <fullName evidence="1">Uncharacterized protein</fullName>
    </submittedName>
</protein>
<sequence length="162" mass="18514">MSTTQCTRLLTRNIPQVRRRRQLQNPHVTLVGSLPTSNPTIDSERLPYRLYELSLKKIRKEAHAAEPDLRHVIAGISMQKSVSSAVHDDLLHQVDILESRRARFPILPGADEAWEHEEVVSEPTSRSAWDMEALDQALYEMERASKKGEVARTVCFQIISEM</sequence>
<dbReference type="EMBL" id="CAJVOS010000008">
    <property type="protein sequence ID" value="CAG7965192.1"/>
    <property type="molecule type" value="Genomic_DNA"/>
</dbReference>